<proteinExistence type="predicted"/>
<dbReference type="InParanoid" id="A9WFE5"/>
<evidence type="ECO:0000259" key="1">
    <source>
        <dbReference type="Pfam" id="PF08241"/>
    </source>
</evidence>
<dbReference type="CDD" id="cd02440">
    <property type="entry name" value="AdoMet_MTases"/>
    <property type="match status" value="1"/>
</dbReference>
<dbReference type="Gene3D" id="3.40.50.150">
    <property type="entry name" value="Vaccinia Virus protein VP39"/>
    <property type="match status" value="1"/>
</dbReference>
<dbReference type="GO" id="GO:0008168">
    <property type="term" value="F:methyltransferase activity"/>
    <property type="evidence" value="ECO:0000318"/>
    <property type="project" value="GO_Central"/>
</dbReference>
<name>A9WFE5_CHLAA</name>
<dbReference type="Pfam" id="PF08241">
    <property type="entry name" value="Methyltransf_11"/>
    <property type="match status" value="1"/>
</dbReference>
<dbReference type="RefSeq" id="WP_012256539.1">
    <property type="nucleotide sequence ID" value="NC_010175.1"/>
</dbReference>
<dbReference type="AlphaFoldDB" id="A9WFE5"/>
<accession>A9WFE5</accession>
<dbReference type="STRING" id="324602.Caur_0643"/>
<dbReference type="SUPFAM" id="SSF53335">
    <property type="entry name" value="S-adenosyl-L-methionine-dependent methyltransferases"/>
    <property type="match status" value="1"/>
</dbReference>
<dbReference type="InterPro" id="IPR013216">
    <property type="entry name" value="Methyltransf_11"/>
</dbReference>
<dbReference type="GO" id="GO:0008757">
    <property type="term" value="F:S-adenosylmethionine-dependent methyltransferase activity"/>
    <property type="evidence" value="ECO:0007669"/>
    <property type="project" value="InterPro"/>
</dbReference>
<dbReference type="HOGENOM" id="CLU_972669_0_0_0"/>
<keyword evidence="2" id="KW-0808">Transferase</keyword>
<dbReference type="EMBL" id="CP000909">
    <property type="protein sequence ID" value="ABY33883.1"/>
    <property type="molecule type" value="Genomic_DNA"/>
</dbReference>
<protein>
    <submittedName>
        <fullName evidence="2">Methyltransferase type 11</fullName>
    </submittedName>
</protein>
<dbReference type="GO" id="GO:0032259">
    <property type="term" value="P:methylation"/>
    <property type="evidence" value="ECO:0007669"/>
    <property type="project" value="UniProtKB-KW"/>
</dbReference>
<keyword evidence="2" id="KW-0489">Methyltransferase</keyword>
<dbReference type="InterPro" id="IPR029063">
    <property type="entry name" value="SAM-dependent_MTases_sf"/>
</dbReference>
<feature type="domain" description="Methyltransferase type 11" evidence="1">
    <location>
        <begin position="60"/>
        <end position="159"/>
    </location>
</feature>
<dbReference type="KEGG" id="cau:Caur_0643"/>
<evidence type="ECO:0000313" key="3">
    <source>
        <dbReference type="Proteomes" id="UP000002008"/>
    </source>
</evidence>
<reference evidence="3" key="1">
    <citation type="journal article" date="2011" name="BMC Genomics">
        <title>Complete genome sequence of the filamentous anoxygenic phototrophic bacterium Chloroflexus aurantiacus.</title>
        <authorList>
            <person name="Tang K.H."/>
            <person name="Barry K."/>
            <person name="Chertkov O."/>
            <person name="Dalin E."/>
            <person name="Han C.S."/>
            <person name="Hauser L.J."/>
            <person name="Honchak B.M."/>
            <person name="Karbach L.E."/>
            <person name="Land M.L."/>
            <person name="Lapidus A."/>
            <person name="Larimer F.W."/>
            <person name="Mikhailova N."/>
            <person name="Pitluck S."/>
            <person name="Pierson B.K."/>
            <person name="Blankenship R.E."/>
        </authorList>
    </citation>
    <scope>NUCLEOTIDE SEQUENCE [LARGE SCALE GENOMIC DNA]</scope>
    <source>
        <strain evidence="3">ATCC 29366 / DSM 635 / J-10-fl</strain>
    </source>
</reference>
<dbReference type="EnsemblBacteria" id="ABY33883">
    <property type="protein sequence ID" value="ABY33883"/>
    <property type="gene ID" value="Caur_0643"/>
</dbReference>
<gene>
    <name evidence="2" type="ordered locus">Caur_0643</name>
</gene>
<dbReference type="eggNOG" id="COG2226">
    <property type="taxonomic scope" value="Bacteria"/>
</dbReference>
<sequence>MKRSQRRPIRLSALRCIAYEVALNGWRILRRTVNDFSLWRLIEYPWATKALDVRRGDLVVDIGSGTSSFPHMLAKEGVDVVVLELDLDRVRWQKQKRAATARPGDGRFFPLVASATAMPLRSDSVARIAAVSTLEHIPDDEAVGREIGRVLAPDGIAVITIPYTSGERTGFFEGIRRFKRVARNAFVQEGKAGSFFRFYNEADIHRVYVQPAGLQISPLRGFGRSILNWRYHETRLTRFWRTFILKDLLLAWIVHPLEERFDRSDPLYVMFTLRKPSSASLKQSGTK</sequence>
<keyword evidence="3" id="KW-1185">Reference proteome</keyword>
<dbReference type="Proteomes" id="UP000002008">
    <property type="component" value="Chromosome"/>
</dbReference>
<evidence type="ECO:0000313" key="2">
    <source>
        <dbReference type="EMBL" id="ABY33883.1"/>
    </source>
</evidence>
<dbReference type="PATRIC" id="fig|324602.8.peg.737"/>
<organism evidence="2 3">
    <name type="scientific">Chloroflexus aurantiacus (strain ATCC 29366 / DSM 635 / J-10-fl)</name>
    <dbReference type="NCBI Taxonomy" id="324602"/>
    <lineage>
        <taxon>Bacteria</taxon>
        <taxon>Bacillati</taxon>
        <taxon>Chloroflexota</taxon>
        <taxon>Chloroflexia</taxon>
        <taxon>Chloroflexales</taxon>
        <taxon>Chloroflexineae</taxon>
        <taxon>Chloroflexaceae</taxon>
        <taxon>Chloroflexus</taxon>
    </lineage>
</organism>